<dbReference type="AlphaFoldDB" id="A0A843W5G2"/>
<gene>
    <name evidence="1" type="ORF">Taro_037340</name>
</gene>
<dbReference type="OrthoDB" id="2011150at2759"/>
<comment type="caution">
    <text evidence="1">The sequence shown here is derived from an EMBL/GenBank/DDBJ whole genome shotgun (WGS) entry which is preliminary data.</text>
</comment>
<protein>
    <submittedName>
        <fullName evidence="1">Uncharacterized protein</fullName>
    </submittedName>
</protein>
<evidence type="ECO:0000313" key="1">
    <source>
        <dbReference type="EMBL" id="MQM04539.1"/>
    </source>
</evidence>
<reference evidence="1" key="1">
    <citation type="submission" date="2017-07" db="EMBL/GenBank/DDBJ databases">
        <title>Taro Niue Genome Assembly and Annotation.</title>
        <authorList>
            <person name="Atibalentja N."/>
            <person name="Keating K."/>
            <person name="Fields C.J."/>
        </authorList>
    </citation>
    <scope>NUCLEOTIDE SEQUENCE</scope>
    <source>
        <strain evidence="1">Niue_2</strain>
        <tissue evidence="1">Leaf</tissue>
    </source>
</reference>
<name>A0A843W5G2_COLES</name>
<organism evidence="1 2">
    <name type="scientific">Colocasia esculenta</name>
    <name type="common">Wild taro</name>
    <name type="synonym">Arum esculentum</name>
    <dbReference type="NCBI Taxonomy" id="4460"/>
    <lineage>
        <taxon>Eukaryota</taxon>
        <taxon>Viridiplantae</taxon>
        <taxon>Streptophyta</taxon>
        <taxon>Embryophyta</taxon>
        <taxon>Tracheophyta</taxon>
        <taxon>Spermatophyta</taxon>
        <taxon>Magnoliopsida</taxon>
        <taxon>Liliopsida</taxon>
        <taxon>Araceae</taxon>
        <taxon>Aroideae</taxon>
        <taxon>Colocasieae</taxon>
        <taxon>Colocasia</taxon>
    </lineage>
</organism>
<dbReference type="EMBL" id="NMUH01003237">
    <property type="protein sequence ID" value="MQM04539.1"/>
    <property type="molecule type" value="Genomic_DNA"/>
</dbReference>
<sequence>MAEVIIERMKFATAMIWDKKNKLNVSLPYDHLLTRIFQHYNIDFNGEVSEKMGQAIRSRNLKKSGFYLVARVWIKTSVAEEAEAKVRVEHSVIEVPATPVVLEEAATVGPEEPVASPRRIEEIPPDHIEPVGQSSEVDTPTTVITSVLHEVLAIVASIQGEQEEVVSKVVAPGHSDVHMEDAPAQGEHVAEMAADVQGKPAASPHVDQFQEGVVESTSDEDEVHVDNVELVVGANDKGKGVATAIPLLTRKAHRRSRKKKIHVHLNPVIERLDAQGQILCSVQSDISSIFISQSIGVKEMSMMKAVLRGMKNEMHRNDLLS</sequence>
<keyword evidence="2" id="KW-1185">Reference proteome</keyword>
<proteinExistence type="predicted"/>
<dbReference type="Proteomes" id="UP000652761">
    <property type="component" value="Unassembled WGS sequence"/>
</dbReference>
<accession>A0A843W5G2</accession>
<evidence type="ECO:0000313" key="2">
    <source>
        <dbReference type="Proteomes" id="UP000652761"/>
    </source>
</evidence>